<feature type="domain" description="Nitrile hydratase alpha/Thiocyanate hydrolase gamma" evidence="2">
    <location>
        <begin position="4"/>
        <end position="77"/>
    </location>
</feature>
<dbReference type="Gene3D" id="3.90.330.10">
    <property type="entry name" value="Nitrile hydratase alpha /Thiocyanate hydrolase gamma"/>
    <property type="match status" value="1"/>
</dbReference>
<proteinExistence type="predicted"/>
<name>A0A4U1J306_9BACT</name>
<sequence>MTNKTTYTKHIEMSADEMANLAVWDRVVLRAWQDPEFRQKLIDDPNKVLSDLGFKVPPGVAFVVVENTAERRHIVLPSAPSGDVSVLPLDTSPLHDYDPGF</sequence>
<evidence type="ECO:0000256" key="1">
    <source>
        <dbReference type="ARBA" id="ARBA00022723"/>
    </source>
</evidence>
<dbReference type="InterPro" id="IPR004232">
    <property type="entry name" value="CN_Hdrtase_a/SCN_Hdrlase_g"/>
</dbReference>
<dbReference type="GO" id="GO:0003824">
    <property type="term" value="F:catalytic activity"/>
    <property type="evidence" value="ECO:0007669"/>
    <property type="project" value="InterPro"/>
</dbReference>
<dbReference type="AlphaFoldDB" id="A0A4U1J306"/>
<evidence type="ECO:0000313" key="3">
    <source>
        <dbReference type="EMBL" id="TKD01524.1"/>
    </source>
</evidence>
<organism evidence="3 4">
    <name type="scientific">Polyangium fumosum</name>
    <dbReference type="NCBI Taxonomy" id="889272"/>
    <lineage>
        <taxon>Bacteria</taxon>
        <taxon>Pseudomonadati</taxon>
        <taxon>Myxococcota</taxon>
        <taxon>Polyangia</taxon>
        <taxon>Polyangiales</taxon>
        <taxon>Polyangiaceae</taxon>
        <taxon>Polyangium</taxon>
    </lineage>
</organism>
<dbReference type="RefSeq" id="WP_136932722.1">
    <property type="nucleotide sequence ID" value="NZ_SSMQ01000039.1"/>
</dbReference>
<evidence type="ECO:0000259" key="2">
    <source>
        <dbReference type="Pfam" id="PF02979"/>
    </source>
</evidence>
<dbReference type="Pfam" id="PF02979">
    <property type="entry name" value="NHase_alpha"/>
    <property type="match status" value="1"/>
</dbReference>
<dbReference type="NCBIfam" id="TIGR03793">
    <property type="entry name" value="leader_NHLP"/>
    <property type="match status" value="1"/>
</dbReference>
<gene>
    <name evidence="3" type="ORF">E8A74_30990</name>
</gene>
<reference evidence="3 4" key="1">
    <citation type="submission" date="2019-04" db="EMBL/GenBank/DDBJ databases">
        <authorList>
            <person name="Li Y."/>
            <person name="Wang J."/>
        </authorList>
    </citation>
    <scope>NUCLEOTIDE SEQUENCE [LARGE SCALE GENOMIC DNA]</scope>
    <source>
        <strain evidence="3 4">DSM 14668</strain>
    </source>
</reference>
<dbReference type="GO" id="GO:0046914">
    <property type="term" value="F:transition metal ion binding"/>
    <property type="evidence" value="ECO:0007669"/>
    <property type="project" value="InterPro"/>
</dbReference>
<dbReference type="InterPro" id="IPR022513">
    <property type="entry name" value="TOMM_pelo"/>
</dbReference>
<dbReference type="SUPFAM" id="SSF56209">
    <property type="entry name" value="Nitrile hydratase alpha chain"/>
    <property type="match status" value="1"/>
</dbReference>
<keyword evidence="1" id="KW-0479">Metal-binding</keyword>
<accession>A0A4U1J306</accession>
<dbReference type="EMBL" id="SSMQ01000039">
    <property type="protein sequence ID" value="TKD01524.1"/>
    <property type="molecule type" value="Genomic_DNA"/>
</dbReference>
<protein>
    <submittedName>
        <fullName evidence="3">NHLP leader peptide family natural product</fullName>
    </submittedName>
</protein>
<keyword evidence="4" id="KW-1185">Reference proteome</keyword>
<dbReference type="Proteomes" id="UP000309215">
    <property type="component" value="Unassembled WGS sequence"/>
</dbReference>
<dbReference type="OrthoDB" id="5514662at2"/>
<evidence type="ECO:0000313" key="4">
    <source>
        <dbReference type="Proteomes" id="UP000309215"/>
    </source>
</evidence>
<dbReference type="InterPro" id="IPR036648">
    <property type="entry name" value="CN_Hdrase_a/SCN_Hdrase_g_sf"/>
</dbReference>
<comment type="caution">
    <text evidence="3">The sequence shown here is derived from an EMBL/GenBank/DDBJ whole genome shotgun (WGS) entry which is preliminary data.</text>
</comment>